<accession>A0A1X0E3R0</accession>
<dbReference type="Proteomes" id="UP000192713">
    <property type="component" value="Unassembled WGS sequence"/>
</dbReference>
<gene>
    <name evidence="1" type="ORF">BST28_12730</name>
</gene>
<evidence type="ECO:0000313" key="2">
    <source>
        <dbReference type="Proteomes" id="UP000192713"/>
    </source>
</evidence>
<dbReference type="AlphaFoldDB" id="A0A1X0E3R0"/>
<dbReference type="InterPro" id="IPR021373">
    <property type="entry name" value="DUF2993"/>
</dbReference>
<dbReference type="RefSeq" id="WP_083081244.1">
    <property type="nucleotide sequence ID" value="NZ_MVHU01000017.1"/>
</dbReference>
<evidence type="ECO:0000313" key="1">
    <source>
        <dbReference type="EMBL" id="ORA79179.1"/>
    </source>
</evidence>
<reference evidence="1 2" key="1">
    <citation type="submission" date="2017-02" db="EMBL/GenBank/DDBJ databases">
        <title>The new phylogeny of genus Mycobacterium.</title>
        <authorList>
            <person name="Tortoli E."/>
            <person name="Trovato A."/>
            <person name="Cirillo D.M."/>
        </authorList>
    </citation>
    <scope>NUCLEOTIDE SEQUENCE [LARGE SCALE GENOMIC DNA]</scope>
    <source>
        <strain evidence="1 2">DSM 45093</strain>
    </source>
</reference>
<proteinExistence type="predicted"/>
<protein>
    <recommendedName>
        <fullName evidence="3">DUF2993 domain-containing protein</fullName>
    </recommendedName>
</protein>
<organism evidence="1 2">
    <name type="scientific">Mycolicibacter kumamotonensis</name>
    <dbReference type="NCBI Taxonomy" id="354243"/>
    <lineage>
        <taxon>Bacteria</taxon>
        <taxon>Bacillati</taxon>
        <taxon>Actinomycetota</taxon>
        <taxon>Actinomycetes</taxon>
        <taxon>Mycobacteriales</taxon>
        <taxon>Mycobacteriaceae</taxon>
        <taxon>Mycolicibacter</taxon>
    </lineage>
</organism>
<dbReference type="Pfam" id="PF11209">
    <property type="entry name" value="LmeA"/>
    <property type="match status" value="1"/>
</dbReference>
<comment type="caution">
    <text evidence="1">The sequence shown here is derived from an EMBL/GenBank/DDBJ whole genome shotgun (WGS) entry which is preliminary data.</text>
</comment>
<dbReference type="EMBL" id="MVHU01000017">
    <property type="protein sequence ID" value="ORA79179.1"/>
    <property type="molecule type" value="Genomic_DNA"/>
</dbReference>
<evidence type="ECO:0008006" key="3">
    <source>
        <dbReference type="Google" id="ProtNLM"/>
    </source>
</evidence>
<sequence>MSTLGSGRPSHRFTGLPAVLLALSAVLVLALVALFGGQLYATHRAKSLVADAVQCEAEDTATVSFASDPPVLAQYFRGDYPHISVQTAGNQIRKAKGMQLDLDIRDIRLHKSADSKGTIGSLDGTITWPADGIKESIQDVVPVIGSIVTGKVTTDPDAGTVELKGLLNRATVKPQIVDNGLKLQVVELEALGHDLDTDTVQRNLDDLTAKVTGDLPLGIHIDSSQVTDSGVVVKFSTRNAAIPASSSSQCFARL</sequence>
<name>A0A1X0E3R0_9MYCO</name>